<keyword evidence="1" id="KW-1133">Transmembrane helix</keyword>
<feature type="transmembrane region" description="Helical" evidence="1">
    <location>
        <begin position="270"/>
        <end position="289"/>
    </location>
</feature>
<protein>
    <recommendedName>
        <fullName evidence="4">Oligosaccharide repeat unit polymerase</fullName>
    </recommendedName>
</protein>
<feature type="transmembrane region" description="Helical" evidence="1">
    <location>
        <begin position="221"/>
        <end position="240"/>
    </location>
</feature>
<dbReference type="Proteomes" id="UP000274695">
    <property type="component" value="Unassembled WGS sequence"/>
</dbReference>
<feature type="transmembrane region" description="Helical" evidence="1">
    <location>
        <begin position="62"/>
        <end position="80"/>
    </location>
</feature>
<feature type="transmembrane region" description="Helical" evidence="1">
    <location>
        <begin position="100"/>
        <end position="119"/>
    </location>
</feature>
<evidence type="ECO:0000313" key="3">
    <source>
        <dbReference type="Proteomes" id="UP000274695"/>
    </source>
</evidence>
<sequence>MKLGLRGGFAGLLFLFNIAAATIIVFGTGGVIDLGVGLLYFSFIMFSFIYARMLFVSSSTPLYFSLLIYFGYAFVLPGLYQVATGNFFWISSVRGYEYEVGAAFIIFLAVLAMCCVELYSPQREVDNKDELAEVVEKEKLKWGFSSLVVSIVSFVYSLFILRKFGPEILFLPRGAVSAIIANQFGEGGAAFGLIKTLGQGLAIGSLATSFYVLVNCRRRNIAIIIALLLSVISNAIVNFPLAVPRFYLVAIVFVIMFSAYANFFQKYKVLLGWAIPVSMFLIFPILGRFNRGDEFESNFDFVSFGEYLTHGDLDGYQSLMNVVHYVGVFGISWGHGLLSSLLFFVPRGFWEEKASPTGQAAAENAAYHFTNISMPLPGELYSNFGYAGVFLGMLCIVRFIHLLDVRFERVASNPGVSMLTIVFAAYMPIIFRGSLLSTIQGFACSVAAILLWVVILKFKFKYSH</sequence>
<comment type="caution">
    <text evidence="2">The sequence shown here is derived from an EMBL/GenBank/DDBJ whole genome shotgun (WGS) entry which is preliminary data.</text>
</comment>
<feature type="transmembrane region" description="Helical" evidence="1">
    <location>
        <begin position="38"/>
        <end position="55"/>
    </location>
</feature>
<keyword evidence="1" id="KW-0472">Membrane</keyword>
<feature type="transmembrane region" description="Helical" evidence="1">
    <location>
        <begin position="12"/>
        <end position="32"/>
    </location>
</feature>
<keyword evidence="1" id="KW-0812">Transmembrane</keyword>
<gene>
    <name evidence="2" type="ORF">D0911_03050</name>
</gene>
<dbReference type="RefSeq" id="WP_123181439.1">
    <property type="nucleotide sequence ID" value="NZ_RHGB01000002.1"/>
</dbReference>
<reference evidence="2 3" key="1">
    <citation type="submission" date="2018-10" db="EMBL/GenBank/DDBJ databases">
        <title>Draft genome sequence of Zhongshania sp. DSW25-10.</title>
        <authorList>
            <person name="Oh J."/>
        </authorList>
    </citation>
    <scope>NUCLEOTIDE SEQUENCE [LARGE SCALE GENOMIC DNA]</scope>
    <source>
        <strain evidence="2 3">DSW25-10</strain>
    </source>
</reference>
<feature type="transmembrane region" description="Helical" evidence="1">
    <location>
        <begin position="140"/>
        <end position="161"/>
    </location>
</feature>
<evidence type="ECO:0008006" key="4">
    <source>
        <dbReference type="Google" id="ProtNLM"/>
    </source>
</evidence>
<proteinExistence type="predicted"/>
<evidence type="ECO:0000256" key="1">
    <source>
        <dbReference type="SAM" id="Phobius"/>
    </source>
</evidence>
<organism evidence="2 3">
    <name type="scientific">Zhongshania marina</name>
    <dbReference type="NCBI Taxonomy" id="2304603"/>
    <lineage>
        <taxon>Bacteria</taxon>
        <taxon>Pseudomonadati</taxon>
        <taxon>Pseudomonadota</taxon>
        <taxon>Gammaproteobacteria</taxon>
        <taxon>Cellvibrionales</taxon>
        <taxon>Spongiibacteraceae</taxon>
        <taxon>Zhongshania</taxon>
    </lineage>
</organism>
<name>A0ABX9W747_9GAMM</name>
<keyword evidence="3" id="KW-1185">Reference proteome</keyword>
<feature type="transmembrane region" description="Helical" evidence="1">
    <location>
        <begin position="196"/>
        <end position="214"/>
    </location>
</feature>
<feature type="transmembrane region" description="Helical" evidence="1">
    <location>
        <begin position="384"/>
        <end position="403"/>
    </location>
</feature>
<accession>A0ABX9W747</accession>
<feature type="transmembrane region" description="Helical" evidence="1">
    <location>
        <begin position="246"/>
        <end position="263"/>
    </location>
</feature>
<evidence type="ECO:0000313" key="2">
    <source>
        <dbReference type="EMBL" id="RNL67218.1"/>
    </source>
</evidence>
<feature type="transmembrane region" description="Helical" evidence="1">
    <location>
        <begin position="439"/>
        <end position="458"/>
    </location>
</feature>
<dbReference type="EMBL" id="RHGB01000002">
    <property type="protein sequence ID" value="RNL67218.1"/>
    <property type="molecule type" value="Genomic_DNA"/>
</dbReference>